<gene>
    <name evidence="1" type="ORF">HOLleu_17198</name>
</gene>
<dbReference type="EMBL" id="JAIZAY010000007">
    <property type="protein sequence ID" value="KAJ8039469.1"/>
    <property type="molecule type" value="Genomic_DNA"/>
</dbReference>
<accession>A0A9Q1C7I7</accession>
<comment type="caution">
    <text evidence="1">The sequence shown here is derived from an EMBL/GenBank/DDBJ whole genome shotgun (WGS) entry which is preliminary data.</text>
</comment>
<name>A0A9Q1C7I7_HOLLE</name>
<keyword evidence="2" id="KW-1185">Reference proteome</keyword>
<dbReference type="Proteomes" id="UP001152320">
    <property type="component" value="Chromosome 7"/>
</dbReference>
<organism evidence="1 2">
    <name type="scientific">Holothuria leucospilota</name>
    <name type="common">Black long sea cucumber</name>
    <name type="synonym">Mertensiothuria leucospilota</name>
    <dbReference type="NCBI Taxonomy" id="206669"/>
    <lineage>
        <taxon>Eukaryota</taxon>
        <taxon>Metazoa</taxon>
        <taxon>Echinodermata</taxon>
        <taxon>Eleutherozoa</taxon>
        <taxon>Echinozoa</taxon>
        <taxon>Holothuroidea</taxon>
        <taxon>Aspidochirotacea</taxon>
        <taxon>Aspidochirotida</taxon>
        <taxon>Holothuriidae</taxon>
        <taxon>Holothuria</taxon>
    </lineage>
</organism>
<sequence>MRSHEQRSGGSANDVGLDVTILVSRVAELMLDIQESLLTFKKVLKGMNGVNSEEAWEEEIFNILEASFLHCLCLERLSVSELVWL</sequence>
<evidence type="ECO:0000313" key="2">
    <source>
        <dbReference type="Proteomes" id="UP001152320"/>
    </source>
</evidence>
<evidence type="ECO:0000313" key="1">
    <source>
        <dbReference type="EMBL" id="KAJ8039469.1"/>
    </source>
</evidence>
<protein>
    <submittedName>
        <fullName evidence="1">Uncharacterized protein</fullName>
    </submittedName>
</protein>
<reference evidence="1" key="1">
    <citation type="submission" date="2021-10" db="EMBL/GenBank/DDBJ databases">
        <title>Tropical sea cucumber genome reveals ecological adaptation and Cuvierian tubules defense mechanism.</title>
        <authorList>
            <person name="Chen T."/>
        </authorList>
    </citation>
    <scope>NUCLEOTIDE SEQUENCE</scope>
    <source>
        <strain evidence="1">Nanhai2018</strain>
        <tissue evidence="1">Muscle</tissue>
    </source>
</reference>
<proteinExistence type="predicted"/>
<dbReference type="AlphaFoldDB" id="A0A9Q1C7I7"/>